<evidence type="ECO:0000313" key="2">
    <source>
        <dbReference type="Proteomes" id="UP001221217"/>
    </source>
</evidence>
<organism evidence="1 2">
    <name type="scientific">Candidatus Thalassospirochaeta sargassi</name>
    <dbReference type="NCBI Taxonomy" id="3119039"/>
    <lineage>
        <taxon>Bacteria</taxon>
        <taxon>Pseudomonadati</taxon>
        <taxon>Spirochaetota</taxon>
        <taxon>Spirochaetia</taxon>
        <taxon>Spirochaetales</taxon>
        <taxon>Spirochaetaceae</taxon>
        <taxon>Candidatus Thalassospirochaeta</taxon>
    </lineage>
</organism>
<dbReference type="EMBL" id="JAQQAL010000042">
    <property type="protein sequence ID" value="MDC7228226.1"/>
    <property type="molecule type" value="Genomic_DNA"/>
</dbReference>
<reference evidence="1 2" key="1">
    <citation type="submission" date="2022-12" db="EMBL/GenBank/DDBJ databases">
        <title>Metagenome assembled genome from gulf of manar.</title>
        <authorList>
            <person name="Kohli P."/>
            <person name="Pk S."/>
            <person name="Venkata Ramana C."/>
            <person name="Sasikala C."/>
        </authorList>
    </citation>
    <scope>NUCLEOTIDE SEQUENCE [LARGE SCALE GENOMIC DNA]</scope>
    <source>
        <strain evidence="1">JB008</strain>
    </source>
</reference>
<proteinExistence type="predicted"/>
<dbReference type="AlphaFoldDB" id="A0AAJ1MLS7"/>
<sequence>MDLEQLIDGRIGDGMVKMGEMTESQVRQVLKAQSEGDSRLFGEIAVDMEFIDIGSVIRYMEQSSTPGFSSQS</sequence>
<gene>
    <name evidence="1" type="ORF">PQJ61_15800</name>
</gene>
<comment type="caution">
    <text evidence="1">The sequence shown here is derived from an EMBL/GenBank/DDBJ whole genome shotgun (WGS) entry which is preliminary data.</text>
</comment>
<dbReference type="Proteomes" id="UP001221217">
    <property type="component" value="Unassembled WGS sequence"/>
</dbReference>
<evidence type="ECO:0000313" key="1">
    <source>
        <dbReference type="EMBL" id="MDC7228226.1"/>
    </source>
</evidence>
<name>A0AAJ1MLS7_9SPIO</name>
<protein>
    <submittedName>
        <fullName evidence="1">Uncharacterized protein</fullName>
    </submittedName>
</protein>
<accession>A0AAJ1MLS7</accession>